<gene>
    <name evidence="1" type="ORF">MHBO_000661</name>
</gene>
<dbReference type="EMBL" id="JBDODL010000117">
    <property type="protein sequence ID" value="MES1918746.1"/>
    <property type="molecule type" value="Genomic_DNA"/>
</dbReference>
<evidence type="ECO:0000313" key="2">
    <source>
        <dbReference type="Proteomes" id="UP001439008"/>
    </source>
</evidence>
<protein>
    <submittedName>
        <fullName evidence="1">Uncharacterized protein</fullName>
    </submittedName>
</protein>
<organism evidence="1 2">
    <name type="scientific">Bonamia ostreae</name>
    <dbReference type="NCBI Taxonomy" id="126728"/>
    <lineage>
        <taxon>Eukaryota</taxon>
        <taxon>Sar</taxon>
        <taxon>Rhizaria</taxon>
        <taxon>Endomyxa</taxon>
        <taxon>Ascetosporea</taxon>
        <taxon>Haplosporida</taxon>
        <taxon>Bonamia</taxon>
    </lineage>
</organism>
<reference evidence="1 2" key="1">
    <citation type="journal article" date="2024" name="BMC Biol.">
        <title>Comparative genomics of Ascetosporea gives new insight into the evolutionary basis for animal parasitism in Rhizaria.</title>
        <authorList>
            <person name="Hiltunen Thoren M."/>
            <person name="Onut-Brannstrom I."/>
            <person name="Alfjorden A."/>
            <person name="Peckova H."/>
            <person name="Swords F."/>
            <person name="Hooper C."/>
            <person name="Holzer A.S."/>
            <person name="Bass D."/>
            <person name="Burki F."/>
        </authorList>
    </citation>
    <scope>NUCLEOTIDE SEQUENCE [LARGE SCALE GENOMIC DNA]</scope>
    <source>
        <strain evidence="1">20-A016</strain>
    </source>
</reference>
<accession>A0ABV2AGE3</accession>
<evidence type="ECO:0000313" key="1">
    <source>
        <dbReference type="EMBL" id="MES1918746.1"/>
    </source>
</evidence>
<comment type="caution">
    <text evidence="1">The sequence shown here is derived from an EMBL/GenBank/DDBJ whole genome shotgun (WGS) entry which is preliminary data.</text>
</comment>
<dbReference type="Proteomes" id="UP001439008">
    <property type="component" value="Unassembled WGS sequence"/>
</dbReference>
<keyword evidence="2" id="KW-1185">Reference proteome</keyword>
<sequence length="376" mass="44255">MLDFKLRTPLFSYPVAVSYRQTISFSYYNQEKRYFICTQNGEFTPTEGICEDINLTLKLEENEKKETNLRHALQKLFVLCGELVLNYNSKQITINARIFKKLEKVVYFDEKTQTLIKIKNSYDRKVLENILTTKKIILVCDNNTVTWNYSNIFYNIIDKSNLPRVCRKNCPLSKSLFKTDFLENLETQKIFCKNGEMLFYDTENNHTEGVLDHNFKCKNKILRLVIEGIVVSTEAHYLRCVEKDNFINNCGSIFVYKNNQYTSKNIFLYCDNNIRIKLNCNENSFNKMNVFWRRKIDVICQKINKKDCSINLTEKRLVRMDGQSSVNFIPGNHLIGCKKAEENLILGDFLVDQMNVTCDNKKLSPSLIVCKRFYFF</sequence>
<name>A0ABV2AGE3_9EUKA</name>
<proteinExistence type="predicted"/>